<feature type="transmembrane region" description="Helical" evidence="2">
    <location>
        <begin position="308"/>
        <end position="327"/>
    </location>
</feature>
<evidence type="ECO:0000256" key="1">
    <source>
        <dbReference type="SAM" id="MobiDB-lite"/>
    </source>
</evidence>
<feature type="transmembrane region" description="Helical" evidence="2">
    <location>
        <begin position="136"/>
        <end position="157"/>
    </location>
</feature>
<feature type="transmembrane region" description="Helical" evidence="2">
    <location>
        <begin position="347"/>
        <end position="375"/>
    </location>
</feature>
<dbReference type="STRING" id="105231.A0A1Y1I7Y4"/>
<keyword evidence="2" id="KW-0472">Membrane</keyword>
<reference evidence="3 4" key="1">
    <citation type="journal article" date="2014" name="Nat. Commun.">
        <title>Klebsormidium flaccidum genome reveals primary factors for plant terrestrial adaptation.</title>
        <authorList>
            <person name="Hori K."/>
            <person name="Maruyama F."/>
            <person name="Fujisawa T."/>
            <person name="Togashi T."/>
            <person name="Yamamoto N."/>
            <person name="Seo M."/>
            <person name="Sato S."/>
            <person name="Yamada T."/>
            <person name="Mori H."/>
            <person name="Tajima N."/>
            <person name="Moriyama T."/>
            <person name="Ikeuchi M."/>
            <person name="Watanabe M."/>
            <person name="Wada H."/>
            <person name="Kobayashi K."/>
            <person name="Saito M."/>
            <person name="Masuda T."/>
            <person name="Sasaki-Sekimoto Y."/>
            <person name="Mashiguchi K."/>
            <person name="Awai K."/>
            <person name="Shimojima M."/>
            <person name="Masuda S."/>
            <person name="Iwai M."/>
            <person name="Nobusawa T."/>
            <person name="Narise T."/>
            <person name="Kondo S."/>
            <person name="Saito H."/>
            <person name="Sato R."/>
            <person name="Murakawa M."/>
            <person name="Ihara Y."/>
            <person name="Oshima-Yamada Y."/>
            <person name="Ohtaka K."/>
            <person name="Satoh M."/>
            <person name="Sonobe K."/>
            <person name="Ishii M."/>
            <person name="Ohtani R."/>
            <person name="Kanamori-Sato M."/>
            <person name="Honoki R."/>
            <person name="Miyazaki D."/>
            <person name="Mochizuki H."/>
            <person name="Umetsu J."/>
            <person name="Higashi K."/>
            <person name="Shibata D."/>
            <person name="Kamiya Y."/>
            <person name="Sato N."/>
            <person name="Nakamura Y."/>
            <person name="Tabata S."/>
            <person name="Ida S."/>
            <person name="Kurokawa K."/>
            <person name="Ohta H."/>
        </authorList>
    </citation>
    <scope>NUCLEOTIDE SEQUENCE [LARGE SCALE GENOMIC DNA]</scope>
    <source>
        <strain evidence="3 4">NIES-2285</strain>
    </source>
</reference>
<sequence>MMTGNRAAAARSAQTLSLGSTRGPRHTANTTGTTAARNASPLQVHTLEKQNLQEDEQRDWTVGKGRGNRRLGAVDDANQAAQVTRSRDGSKGTAARPEKEQRDGCAKQDEGGTKKDWRRASRQLAAGRGRHGERRVAMLACTPPAILGASLFLHLLITFSRVLLESCGASEWKLTSLPRLETLLRAGFCAQNAIFSALFNGSVGLLVLGDFLCLVSIYLLSTVRESMRAHATGQIVALGLTPFLGASGSFSLLWLPAHFPDGARGRFSAAARAPARLTRDDAATVTAVLSALVGLLGPFLVAEDSHWALFLAGTLFPLMVPILAQALCCSHDPEAASKEGQGNEARHLNYVVLLCFLVAATLGVFWRIFSCLVLVSNPSARAQFVAVVTAESASDAVVLYVLLDTMGLFLCFAYLALLEDGPLAALCTLAGAAALGPAAATALYLAYRERKTESESRPELKDVNGEAIT</sequence>
<evidence type="ECO:0008006" key="5">
    <source>
        <dbReference type="Google" id="ProtNLM"/>
    </source>
</evidence>
<name>A0A1Y1I7Y4_KLENI</name>
<proteinExistence type="predicted"/>
<gene>
    <name evidence="3" type="ORF">KFL_002060170</name>
</gene>
<evidence type="ECO:0000313" key="3">
    <source>
        <dbReference type="EMBL" id="GAQ84796.1"/>
    </source>
</evidence>
<feature type="compositionally biased region" description="Basic and acidic residues" evidence="1">
    <location>
        <begin position="85"/>
        <end position="118"/>
    </location>
</feature>
<accession>A0A1Y1I7Y4</accession>
<keyword evidence="2" id="KW-1133">Transmembrane helix</keyword>
<feature type="region of interest" description="Disordered" evidence="1">
    <location>
        <begin position="77"/>
        <end position="118"/>
    </location>
</feature>
<feature type="transmembrane region" description="Helical" evidence="2">
    <location>
        <begin position="235"/>
        <end position="255"/>
    </location>
</feature>
<evidence type="ECO:0000313" key="4">
    <source>
        <dbReference type="Proteomes" id="UP000054558"/>
    </source>
</evidence>
<feature type="transmembrane region" description="Helical" evidence="2">
    <location>
        <begin position="396"/>
        <end position="417"/>
    </location>
</feature>
<feature type="transmembrane region" description="Helical" evidence="2">
    <location>
        <begin position="282"/>
        <end position="301"/>
    </location>
</feature>
<feature type="region of interest" description="Disordered" evidence="1">
    <location>
        <begin position="1"/>
        <end position="43"/>
    </location>
</feature>
<organism evidence="3 4">
    <name type="scientific">Klebsormidium nitens</name>
    <name type="common">Green alga</name>
    <name type="synonym">Ulothrix nitens</name>
    <dbReference type="NCBI Taxonomy" id="105231"/>
    <lineage>
        <taxon>Eukaryota</taxon>
        <taxon>Viridiplantae</taxon>
        <taxon>Streptophyta</taxon>
        <taxon>Klebsormidiophyceae</taxon>
        <taxon>Klebsormidiales</taxon>
        <taxon>Klebsormidiaceae</taxon>
        <taxon>Klebsormidium</taxon>
    </lineage>
</organism>
<keyword evidence="4" id="KW-1185">Reference proteome</keyword>
<feature type="transmembrane region" description="Helical" evidence="2">
    <location>
        <begin position="203"/>
        <end position="223"/>
    </location>
</feature>
<dbReference type="AlphaFoldDB" id="A0A1Y1I7Y4"/>
<feature type="compositionally biased region" description="Low complexity" evidence="1">
    <location>
        <begin position="27"/>
        <end position="39"/>
    </location>
</feature>
<protein>
    <recommendedName>
        <fullName evidence="5">Transmembrane protein</fullName>
    </recommendedName>
</protein>
<feature type="transmembrane region" description="Helical" evidence="2">
    <location>
        <begin position="423"/>
        <end position="447"/>
    </location>
</feature>
<dbReference type="Proteomes" id="UP000054558">
    <property type="component" value="Unassembled WGS sequence"/>
</dbReference>
<dbReference type="EMBL" id="DF237155">
    <property type="protein sequence ID" value="GAQ84796.1"/>
    <property type="molecule type" value="Genomic_DNA"/>
</dbReference>
<evidence type="ECO:0000256" key="2">
    <source>
        <dbReference type="SAM" id="Phobius"/>
    </source>
</evidence>
<keyword evidence="2" id="KW-0812">Transmembrane</keyword>